<dbReference type="Pfam" id="PF26566">
    <property type="entry name" value="PH_40"/>
    <property type="match status" value="1"/>
</dbReference>
<evidence type="ECO:0000256" key="1">
    <source>
        <dbReference type="SAM" id="Phobius"/>
    </source>
</evidence>
<feature type="domain" description="PH" evidence="2">
    <location>
        <begin position="55"/>
        <end position="178"/>
    </location>
</feature>
<gene>
    <name evidence="3" type="ORF">DYBT9623_05018</name>
</gene>
<comment type="caution">
    <text evidence="3">The sequence shown here is derived from an EMBL/GenBank/DDBJ whole genome shotgun (WGS) entry which is preliminary data.</text>
</comment>
<proteinExistence type="predicted"/>
<reference evidence="3 4" key="1">
    <citation type="submission" date="2021-04" db="EMBL/GenBank/DDBJ databases">
        <authorList>
            <person name="Rodrigo-Torres L."/>
            <person name="Arahal R. D."/>
            <person name="Lucena T."/>
        </authorList>
    </citation>
    <scope>NUCLEOTIDE SEQUENCE [LARGE SCALE GENOMIC DNA]</scope>
    <source>
        <strain evidence="3 4">CECT 9623</strain>
    </source>
</reference>
<dbReference type="EMBL" id="CAJRAU010000010">
    <property type="protein sequence ID" value="CAG5074275.1"/>
    <property type="molecule type" value="Genomic_DNA"/>
</dbReference>
<dbReference type="InterPro" id="IPR058916">
    <property type="entry name" value="PH_40"/>
</dbReference>
<keyword evidence="1" id="KW-0472">Membrane</keyword>
<feature type="transmembrane region" description="Helical" evidence="1">
    <location>
        <begin position="6"/>
        <end position="28"/>
    </location>
</feature>
<evidence type="ECO:0000313" key="4">
    <source>
        <dbReference type="Proteomes" id="UP000679725"/>
    </source>
</evidence>
<evidence type="ECO:0000313" key="3">
    <source>
        <dbReference type="EMBL" id="CAG5074275.1"/>
    </source>
</evidence>
<feature type="transmembrane region" description="Helical" evidence="1">
    <location>
        <begin position="90"/>
        <end position="110"/>
    </location>
</feature>
<evidence type="ECO:0000259" key="2">
    <source>
        <dbReference type="Pfam" id="PF26566"/>
    </source>
</evidence>
<feature type="transmembrane region" description="Helical" evidence="1">
    <location>
        <begin position="49"/>
        <end position="78"/>
    </location>
</feature>
<keyword evidence="4" id="KW-1185">Reference proteome</keyword>
<name>A0ABM8UXK5_9BACT</name>
<sequence length="208" mass="24226">MTNWETFIVVIIALGGTTAPLFIIVFRLTKHNNEIYGVLKEPRVYKTTVVSFFVTFENSMAYIFTFMAGIFTTILFNLNVYPSDGDWRSYLMFAIIVVMLLFLAGWIHILHINHWKHSKNLVLTFDPESKTVWVEKDGNEFVLREDTIASVDVYSNHTSRYIVQYFKFILTSGEVFYLSGQAKGVAAIFEYFKKITPIHHKRRFPLMP</sequence>
<dbReference type="Proteomes" id="UP000679725">
    <property type="component" value="Unassembled WGS sequence"/>
</dbReference>
<keyword evidence="1" id="KW-1133">Transmembrane helix</keyword>
<protein>
    <recommendedName>
        <fullName evidence="2">PH domain-containing protein</fullName>
    </recommendedName>
</protein>
<keyword evidence="1" id="KW-0812">Transmembrane</keyword>
<organism evidence="3 4">
    <name type="scientific">Dyadobacter linearis</name>
    <dbReference type="NCBI Taxonomy" id="2823330"/>
    <lineage>
        <taxon>Bacteria</taxon>
        <taxon>Pseudomonadati</taxon>
        <taxon>Bacteroidota</taxon>
        <taxon>Cytophagia</taxon>
        <taxon>Cytophagales</taxon>
        <taxon>Spirosomataceae</taxon>
        <taxon>Dyadobacter</taxon>
    </lineage>
</organism>
<accession>A0ABM8UXK5</accession>